<gene>
    <name evidence="16" type="ORF">GCM10017161_22270</name>
</gene>
<dbReference type="CDD" id="cd00156">
    <property type="entry name" value="REC"/>
    <property type="match status" value="1"/>
</dbReference>
<dbReference type="SMART" id="SM00091">
    <property type="entry name" value="PAS"/>
    <property type="match status" value="3"/>
</dbReference>
<feature type="modified residue" description="4-aspartylphosphate" evidence="10">
    <location>
        <position position="1064"/>
    </location>
</feature>
<keyword evidence="5" id="KW-0808">Transferase</keyword>
<evidence type="ECO:0000259" key="13">
    <source>
        <dbReference type="PROSITE" id="PS50110"/>
    </source>
</evidence>
<keyword evidence="6" id="KW-0547">Nucleotide-binding</keyword>
<dbReference type="CDD" id="cd00130">
    <property type="entry name" value="PAS"/>
    <property type="match status" value="3"/>
</dbReference>
<dbReference type="Pfam" id="PF13426">
    <property type="entry name" value="PAS_9"/>
    <property type="match status" value="2"/>
</dbReference>
<evidence type="ECO:0000256" key="6">
    <source>
        <dbReference type="ARBA" id="ARBA00022741"/>
    </source>
</evidence>
<sequence length="1123" mass="127154">MKLKTVLLVSIFTGCIVPILLAFSFFVKQDTGFREQQLLQQLNDIATIQHQRIKQYIDAKSNEISLIKNSNKLEELITKDYFFEYEHTQVKHLLSDVLQADPSIKAISLFNQSGRLILTTNQTLEHSHLHGFDIVSDTTLTSPDIQILSIDGSLIIDVFDRIDMQNKVVGFISVKFSTDELFKILSDHTGLGKSGEIVLAGTDPNGNHLYLMPTRHNSKLALQKLSVKDSENKLLIDTLDGQSSHQLDYLDYRKVPVIAIARHIPETGWGMIVKLDKDEAYQLINMYKEQSLYVLAFCLLGIYLISHILARSLSNPFNLLHQAILNLSKRDKSTVIPRIKIEEVDKIGQEFNRLAENLYETESHLHESIKELTRLNMELFSSAERFKRWRESNFIGIVQSNAQGDVLTANSTFLNMIGYSELEVTQGQVNWSNLTPEKFKQLDEKALNEAQVKGYWTPFEKQLQHKSGHFVPILIGGSIFQHDSQELILFVIDLTEKYQQLEELDQYRGIIENSNDLFAFVDQSYRFKAVNQKYLELHGLTRENVIGHYVYEILGEKVFYEKLKPKVDKALLGQVITFNEKFNFPNTGEMILHVTYTPYLDDSDQIIGFIFRGEDITELTVKEQLLQIKDEQQSHILSSMLEGVMTSDAQGKILSFNAQAELIFGYKESEVLGQSVKMLMPVEDAKGHDQKLERYLVKRTSHFIGNKLGQMVTAKHKTGRHFPIKLSIDELPKTENGETHFIASCQDLTEIEAQKSLLNRSLKMESLGKVAGGVAHDFNNILGIIMGYASLLSLGNDKTEKYANAIEKACKRGSKLTKSLLTFAKQRTNSQEQCDINKIIAENEDLLRTALTSRIELSLELERSLPVICVEKSQLEDLLLNMSINAKHAMKDVGTLKIGTEQTRLNQHKATMLDLPEGDYVKLWIEDNGCGIAKENLNKIFEPFYTTKAEMGNGLGLSQCYGFVKASGGSIDVLSTVNVGTKFIVYFPVSDHCLTRHIKESGHTQNIKLGALIKNVLVVDDEPEIANVNASILEQEGVDVVICTSANEALVQAKNYEFDFIVSDIIMPEMSGVELIKAIKDVKPNMKYLYVSGFTNEEVEDVHTLKKPYNKAEFIEAIYQRLS</sequence>
<dbReference type="PROSITE" id="PS50112">
    <property type="entry name" value="PAS"/>
    <property type="match status" value="3"/>
</dbReference>
<feature type="domain" description="Histidine kinase" evidence="12">
    <location>
        <begin position="773"/>
        <end position="991"/>
    </location>
</feature>
<dbReference type="Pfam" id="PF00512">
    <property type="entry name" value="HisKA"/>
    <property type="match status" value="1"/>
</dbReference>
<dbReference type="Gene3D" id="3.40.50.2300">
    <property type="match status" value="1"/>
</dbReference>
<comment type="catalytic activity">
    <reaction evidence="1">
        <text>ATP + protein L-histidine = ADP + protein N-phospho-L-histidine.</text>
        <dbReference type="EC" id="2.7.13.3"/>
    </reaction>
</comment>
<dbReference type="InterPro" id="IPR003594">
    <property type="entry name" value="HATPase_dom"/>
</dbReference>
<evidence type="ECO:0000256" key="2">
    <source>
        <dbReference type="ARBA" id="ARBA00004370"/>
    </source>
</evidence>
<reference evidence="16" key="1">
    <citation type="journal article" date="2014" name="Int. J. Syst. Evol. Microbiol.">
        <title>Complete genome sequence of Corynebacterium casei LMG S-19264T (=DSM 44701T), isolated from a smear-ripened cheese.</title>
        <authorList>
            <consortium name="US DOE Joint Genome Institute (JGI-PGF)"/>
            <person name="Walter F."/>
            <person name="Albersmeier A."/>
            <person name="Kalinowski J."/>
            <person name="Ruckert C."/>
        </authorList>
    </citation>
    <scope>NUCLEOTIDE SEQUENCE</scope>
    <source>
        <strain evidence="16">KCTC 42731</strain>
    </source>
</reference>
<comment type="subcellular location">
    <subcellularLocation>
        <location evidence="2">Membrane</location>
    </subcellularLocation>
</comment>
<proteinExistence type="predicted"/>
<dbReference type="Gene3D" id="3.30.450.20">
    <property type="entry name" value="PAS domain"/>
    <property type="match status" value="4"/>
</dbReference>
<keyword evidence="17" id="KW-1185">Reference proteome</keyword>
<dbReference type="Gene3D" id="3.30.565.10">
    <property type="entry name" value="Histidine kinase-like ATPase, C-terminal domain"/>
    <property type="match status" value="1"/>
</dbReference>
<dbReference type="InterPro" id="IPR011006">
    <property type="entry name" value="CheY-like_superfamily"/>
</dbReference>
<dbReference type="Gene3D" id="1.10.287.130">
    <property type="match status" value="1"/>
</dbReference>
<dbReference type="EMBL" id="BNCK01000004">
    <property type="protein sequence ID" value="GHF93446.1"/>
    <property type="molecule type" value="Genomic_DNA"/>
</dbReference>
<keyword evidence="4 10" id="KW-0597">Phosphoprotein</keyword>
<dbReference type="InterPro" id="IPR000014">
    <property type="entry name" value="PAS"/>
</dbReference>
<dbReference type="InterPro" id="IPR001610">
    <property type="entry name" value="PAC"/>
</dbReference>
<keyword evidence="11" id="KW-1133">Transmembrane helix</keyword>
<dbReference type="InterPro" id="IPR036890">
    <property type="entry name" value="HATPase_C_sf"/>
</dbReference>
<feature type="domain" description="PAS" evidence="14">
    <location>
        <begin position="629"/>
        <end position="699"/>
    </location>
</feature>
<feature type="domain" description="PAS" evidence="14">
    <location>
        <begin position="503"/>
        <end position="554"/>
    </location>
</feature>
<dbReference type="PANTHER" id="PTHR43065">
    <property type="entry name" value="SENSOR HISTIDINE KINASE"/>
    <property type="match status" value="1"/>
</dbReference>
<dbReference type="SUPFAM" id="SSF47384">
    <property type="entry name" value="Homodimeric domain of signal transducing histidine kinase"/>
    <property type="match status" value="1"/>
</dbReference>
<evidence type="ECO:0000259" key="14">
    <source>
        <dbReference type="PROSITE" id="PS50112"/>
    </source>
</evidence>
<dbReference type="GO" id="GO:0000155">
    <property type="term" value="F:phosphorelay sensor kinase activity"/>
    <property type="evidence" value="ECO:0007669"/>
    <property type="project" value="InterPro"/>
</dbReference>
<dbReference type="InterPro" id="IPR003660">
    <property type="entry name" value="HAMP_dom"/>
</dbReference>
<evidence type="ECO:0000256" key="5">
    <source>
        <dbReference type="ARBA" id="ARBA00022679"/>
    </source>
</evidence>
<evidence type="ECO:0000313" key="17">
    <source>
        <dbReference type="Proteomes" id="UP000623842"/>
    </source>
</evidence>
<dbReference type="InterPro" id="IPR005467">
    <property type="entry name" value="His_kinase_dom"/>
</dbReference>
<evidence type="ECO:0000259" key="12">
    <source>
        <dbReference type="PROSITE" id="PS50109"/>
    </source>
</evidence>
<dbReference type="InterPro" id="IPR013656">
    <property type="entry name" value="PAS_4"/>
</dbReference>
<dbReference type="CDD" id="cd00082">
    <property type="entry name" value="HisKA"/>
    <property type="match status" value="1"/>
</dbReference>
<evidence type="ECO:0000256" key="4">
    <source>
        <dbReference type="ARBA" id="ARBA00022553"/>
    </source>
</evidence>
<protein>
    <recommendedName>
        <fullName evidence="3">histidine kinase</fullName>
        <ecNumber evidence="3">2.7.13.3</ecNumber>
    </recommendedName>
</protein>
<evidence type="ECO:0000256" key="9">
    <source>
        <dbReference type="ARBA" id="ARBA00023012"/>
    </source>
</evidence>
<reference evidence="16" key="2">
    <citation type="submission" date="2020-09" db="EMBL/GenBank/DDBJ databases">
        <authorList>
            <person name="Sun Q."/>
            <person name="Kim S."/>
        </authorList>
    </citation>
    <scope>NUCLEOTIDE SEQUENCE</scope>
    <source>
        <strain evidence="16">KCTC 42731</strain>
    </source>
</reference>
<dbReference type="SMART" id="SM00086">
    <property type="entry name" value="PAC"/>
    <property type="match status" value="3"/>
</dbReference>
<evidence type="ECO:0000313" key="16">
    <source>
        <dbReference type="EMBL" id="GHF93446.1"/>
    </source>
</evidence>
<feature type="transmembrane region" description="Helical" evidence="11">
    <location>
        <begin position="292"/>
        <end position="310"/>
    </location>
</feature>
<feature type="domain" description="Response regulatory" evidence="13">
    <location>
        <begin position="1015"/>
        <end position="1122"/>
    </location>
</feature>
<keyword evidence="7" id="KW-0418">Kinase</keyword>
<dbReference type="SUPFAM" id="SSF55785">
    <property type="entry name" value="PYP-like sensor domain (PAS domain)"/>
    <property type="match status" value="3"/>
</dbReference>
<keyword evidence="11" id="KW-0472">Membrane</keyword>
<dbReference type="PROSITE" id="PS50885">
    <property type="entry name" value="HAMP"/>
    <property type="match status" value="1"/>
</dbReference>
<dbReference type="PANTHER" id="PTHR43065:SF46">
    <property type="entry name" value="C4-DICARBOXYLATE TRANSPORT SENSOR PROTEIN DCTB"/>
    <property type="match status" value="1"/>
</dbReference>
<dbReference type="InterPro" id="IPR001789">
    <property type="entry name" value="Sig_transdc_resp-reg_receiver"/>
</dbReference>
<dbReference type="InterPro" id="IPR036097">
    <property type="entry name" value="HisK_dim/P_sf"/>
</dbReference>
<dbReference type="GO" id="GO:0005524">
    <property type="term" value="F:ATP binding"/>
    <property type="evidence" value="ECO:0007669"/>
    <property type="project" value="UniProtKB-KW"/>
</dbReference>
<dbReference type="SMART" id="SM00388">
    <property type="entry name" value="HisKA"/>
    <property type="match status" value="1"/>
</dbReference>
<dbReference type="PROSITE" id="PS51257">
    <property type="entry name" value="PROKAR_LIPOPROTEIN"/>
    <property type="match status" value="1"/>
</dbReference>
<dbReference type="NCBIfam" id="TIGR00229">
    <property type="entry name" value="sensory_box"/>
    <property type="match status" value="3"/>
</dbReference>
<dbReference type="InterPro" id="IPR035965">
    <property type="entry name" value="PAS-like_dom_sf"/>
</dbReference>
<keyword evidence="9" id="KW-0902">Two-component regulatory system</keyword>
<dbReference type="PROSITE" id="PS50109">
    <property type="entry name" value="HIS_KIN"/>
    <property type="match status" value="1"/>
</dbReference>
<organism evidence="16 17">
    <name type="scientific">Thalassotalea marina</name>
    <dbReference type="NCBI Taxonomy" id="1673741"/>
    <lineage>
        <taxon>Bacteria</taxon>
        <taxon>Pseudomonadati</taxon>
        <taxon>Pseudomonadota</taxon>
        <taxon>Gammaproteobacteria</taxon>
        <taxon>Alteromonadales</taxon>
        <taxon>Colwelliaceae</taxon>
        <taxon>Thalassotalea</taxon>
    </lineage>
</organism>
<dbReference type="Proteomes" id="UP000623842">
    <property type="component" value="Unassembled WGS sequence"/>
</dbReference>
<evidence type="ECO:0000259" key="15">
    <source>
        <dbReference type="PROSITE" id="PS50885"/>
    </source>
</evidence>
<dbReference type="SUPFAM" id="SSF52172">
    <property type="entry name" value="CheY-like"/>
    <property type="match status" value="1"/>
</dbReference>
<dbReference type="EC" id="2.7.13.3" evidence="3"/>
<dbReference type="PRINTS" id="PR00344">
    <property type="entry name" value="BCTRLSENSOR"/>
</dbReference>
<evidence type="ECO:0000256" key="3">
    <source>
        <dbReference type="ARBA" id="ARBA00012438"/>
    </source>
</evidence>
<evidence type="ECO:0000256" key="10">
    <source>
        <dbReference type="PROSITE-ProRule" id="PRU00169"/>
    </source>
</evidence>
<evidence type="ECO:0000256" key="8">
    <source>
        <dbReference type="ARBA" id="ARBA00022840"/>
    </source>
</evidence>
<dbReference type="SMART" id="SM00387">
    <property type="entry name" value="HATPase_c"/>
    <property type="match status" value="1"/>
</dbReference>
<dbReference type="PROSITE" id="PS50110">
    <property type="entry name" value="RESPONSE_REGULATORY"/>
    <property type="match status" value="1"/>
</dbReference>
<feature type="domain" description="PAS" evidence="14">
    <location>
        <begin position="382"/>
        <end position="454"/>
    </location>
</feature>
<dbReference type="RefSeq" id="WP_189770422.1">
    <property type="nucleotide sequence ID" value="NZ_BNCK01000004.1"/>
</dbReference>
<dbReference type="InterPro" id="IPR003661">
    <property type="entry name" value="HisK_dim/P_dom"/>
</dbReference>
<feature type="transmembrane region" description="Helical" evidence="11">
    <location>
        <begin position="6"/>
        <end position="27"/>
    </location>
</feature>
<keyword evidence="8" id="KW-0067">ATP-binding</keyword>
<feature type="domain" description="HAMP" evidence="15">
    <location>
        <begin position="311"/>
        <end position="363"/>
    </location>
</feature>
<dbReference type="InterPro" id="IPR004358">
    <property type="entry name" value="Sig_transdc_His_kin-like_C"/>
</dbReference>
<evidence type="ECO:0000256" key="11">
    <source>
        <dbReference type="SAM" id="Phobius"/>
    </source>
</evidence>
<evidence type="ECO:0000256" key="7">
    <source>
        <dbReference type="ARBA" id="ARBA00022777"/>
    </source>
</evidence>
<dbReference type="AlphaFoldDB" id="A0A919BKK1"/>
<dbReference type="SUPFAM" id="SSF55874">
    <property type="entry name" value="ATPase domain of HSP90 chaperone/DNA topoisomerase II/histidine kinase"/>
    <property type="match status" value="1"/>
</dbReference>
<dbReference type="Pfam" id="PF02518">
    <property type="entry name" value="HATPase_c"/>
    <property type="match status" value="1"/>
</dbReference>
<keyword evidence="11" id="KW-0812">Transmembrane</keyword>
<dbReference type="Pfam" id="PF08448">
    <property type="entry name" value="PAS_4"/>
    <property type="match status" value="1"/>
</dbReference>
<comment type="caution">
    <text evidence="16">The sequence shown here is derived from an EMBL/GenBank/DDBJ whole genome shotgun (WGS) entry which is preliminary data.</text>
</comment>
<dbReference type="SMART" id="SM00448">
    <property type="entry name" value="REC"/>
    <property type="match status" value="1"/>
</dbReference>
<evidence type="ECO:0000256" key="1">
    <source>
        <dbReference type="ARBA" id="ARBA00000085"/>
    </source>
</evidence>
<dbReference type="Pfam" id="PF00072">
    <property type="entry name" value="Response_reg"/>
    <property type="match status" value="1"/>
</dbReference>
<name>A0A919BKK1_9GAMM</name>
<dbReference type="GO" id="GO:0016020">
    <property type="term" value="C:membrane"/>
    <property type="evidence" value="ECO:0007669"/>
    <property type="project" value="UniProtKB-SubCell"/>
</dbReference>
<accession>A0A919BKK1</accession>